<organism evidence="2 3">
    <name type="scientific">Pyrus ussuriensis x Pyrus communis</name>
    <dbReference type="NCBI Taxonomy" id="2448454"/>
    <lineage>
        <taxon>Eukaryota</taxon>
        <taxon>Viridiplantae</taxon>
        <taxon>Streptophyta</taxon>
        <taxon>Embryophyta</taxon>
        <taxon>Tracheophyta</taxon>
        <taxon>Spermatophyta</taxon>
        <taxon>Magnoliopsida</taxon>
        <taxon>eudicotyledons</taxon>
        <taxon>Gunneridae</taxon>
        <taxon>Pentapetalae</taxon>
        <taxon>rosids</taxon>
        <taxon>fabids</taxon>
        <taxon>Rosales</taxon>
        <taxon>Rosaceae</taxon>
        <taxon>Amygdaloideae</taxon>
        <taxon>Maleae</taxon>
        <taxon>Pyrus</taxon>
    </lineage>
</organism>
<evidence type="ECO:0000313" key="3">
    <source>
        <dbReference type="Proteomes" id="UP000327157"/>
    </source>
</evidence>
<dbReference type="AlphaFoldDB" id="A0A5N5F2V9"/>
<feature type="compositionally biased region" description="Polar residues" evidence="1">
    <location>
        <begin position="1"/>
        <end position="14"/>
    </location>
</feature>
<reference evidence="2 3" key="1">
    <citation type="submission" date="2019-09" db="EMBL/GenBank/DDBJ databases">
        <authorList>
            <person name="Ou C."/>
        </authorList>
    </citation>
    <scope>NUCLEOTIDE SEQUENCE [LARGE SCALE GENOMIC DNA]</scope>
    <source>
        <strain evidence="2">S2</strain>
        <tissue evidence="2">Leaf</tissue>
    </source>
</reference>
<keyword evidence="2" id="KW-0808">Transferase</keyword>
<sequence>MAACIDTQTNQLSRDPNKSSSDKGRYQFMNFCRRSLSDQDLELDEDLWLIMQDKARSDIDDERILSNYYDSPIREVPTWFFPSICLKSI</sequence>
<comment type="caution">
    <text evidence="2">The sequence shown here is derived from an EMBL/GenBank/DDBJ whole genome shotgun (WGS) entry which is preliminary data.</text>
</comment>
<accession>A0A5N5F2V9</accession>
<keyword evidence="3" id="KW-1185">Reference proteome</keyword>
<feature type="region of interest" description="Disordered" evidence="1">
    <location>
        <begin position="1"/>
        <end position="23"/>
    </location>
</feature>
<name>A0A5N5F2V9_9ROSA</name>
<protein>
    <submittedName>
        <fullName evidence="2">Serine acetyltransferase 1</fullName>
    </submittedName>
</protein>
<gene>
    <name evidence="2" type="ORF">D8674_000227</name>
</gene>
<evidence type="ECO:0000256" key="1">
    <source>
        <dbReference type="SAM" id="MobiDB-lite"/>
    </source>
</evidence>
<evidence type="ECO:0000313" key="2">
    <source>
        <dbReference type="EMBL" id="KAB2597307.1"/>
    </source>
</evidence>
<dbReference type="GO" id="GO:0016740">
    <property type="term" value="F:transferase activity"/>
    <property type="evidence" value="ECO:0007669"/>
    <property type="project" value="UniProtKB-KW"/>
</dbReference>
<dbReference type="Proteomes" id="UP000327157">
    <property type="component" value="Chromosome 1"/>
</dbReference>
<dbReference type="EMBL" id="SMOL01000768">
    <property type="protein sequence ID" value="KAB2597307.1"/>
    <property type="molecule type" value="Genomic_DNA"/>
</dbReference>
<reference evidence="3" key="2">
    <citation type="submission" date="2019-10" db="EMBL/GenBank/DDBJ databases">
        <title>A de novo genome assembly of a pear dwarfing rootstock.</title>
        <authorList>
            <person name="Wang F."/>
            <person name="Wang J."/>
            <person name="Li S."/>
            <person name="Zhang Y."/>
            <person name="Fang M."/>
            <person name="Ma L."/>
            <person name="Zhao Y."/>
            <person name="Jiang S."/>
        </authorList>
    </citation>
    <scope>NUCLEOTIDE SEQUENCE [LARGE SCALE GENOMIC DNA]</scope>
</reference>
<proteinExistence type="predicted"/>
<reference evidence="2 3" key="3">
    <citation type="submission" date="2019-11" db="EMBL/GenBank/DDBJ databases">
        <title>A de novo genome assembly of a pear dwarfing rootstock.</title>
        <authorList>
            <person name="Wang F."/>
            <person name="Wang J."/>
            <person name="Li S."/>
            <person name="Zhang Y."/>
            <person name="Fang M."/>
            <person name="Ma L."/>
            <person name="Zhao Y."/>
            <person name="Jiang S."/>
        </authorList>
    </citation>
    <scope>NUCLEOTIDE SEQUENCE [LARGE SCALE GENOMIC DNA]</scope>
    <source>
        <strain evidence="2">S2</strain>
        <tissue evidence="2">Leaf</tissue>
    </source>
</reference>